<dbReference type="HOGENOM" id="CLU_1831540_0_0_6"/>
<dbReference type="EMBL" id="CP000934">
    <property type="protein sequence ID" value="ACE82810.1"/>
    <property type="molecule type" value="Genomic_DNA"/>
</dbReference>
<sequence length="140" mass="15682">MLALYSFVLKKSKIAISMENNMKKANKALGSVALIFFSSFVQAEIFVKAQVEDEPANLQVSKQKGENEKINVIFENGYSLTIETYTEEADQVYQFKTVDQPMVEVRNDIGKNGTYIFIDVNATEYKVTAGVDSVELMSSN</sequence>
<organism evidence="1 2">
    <name type="scientific">Cellvibrio japonicus (strain Ueda107)</name>
    <name type="common">Pseudomonas fluorescens subsp. cellulosa</name>
    <dbReference type="NCBI Taxonomy" id="498211"/>
    <lineage>
        <taxon>Bacteria</taxon>
        <taxon>Pseudomonadati</taxon>
        <taxon>Pseudomonadota</taxon>
        <taxon>Gammaproteobacteria</taxon>
        <taxon>Cellvibrionales</taxon>
        <taxon>Cellvibrionaceae</taxon>
        <taxon>Cellvibrio</taxon>
    </lineage>
</organism>
<dbReference type="Proteomes" id="UP000001036">
    <property type="component" value="Chromosome"/>
</dbReference>
<dbReference type="KEGG" id="cja:CJA_0268"/>
<name>B3PH71_CELJU</name>
<dbReference type="AlphaFoldDB" id="B3PH71"/>
<gene>
    <name evidence="1" type="ordered locus">CJA_0268</name>
</gene>
<keyword evidence="2" id="KW-1185">Reference proteome</keyword>
<proteinExistence type="predicted"/>
<evidence type="ECO:0000313" key="1">
    <source>
        <dbReference type="EMBL" id="ACE82810.1"/>
    </source>
</evidence>
<protein>
    <submittedName>
        <fullName evidence="1">Uncharacterized protein</fullName>
    </submittedName>
</protein>
<reference evidence="1 2" key="1">
    <citation type="journal article" date="2008" name="J. Bacteriol.">
        <title>Insights into plant cell wall degradation from the genome sequence of the soil bacterium Cellvibrio japonicus.</title>
        <authorList>
            <person name="Deboy R.T."/>
            <person name="Mongodin E.F."/>
            <person name="Fouts D.E."/>
            <person name="Tailford L.E."/>
            <person name="Khouri H."/>
            <person name="Emerson J.B."/>
            <person name="Mohamoud Y."/>
            <person name="Watkins K."/>
            <person name="Henrissat B."/>
            <person name="Gilbert H.J."/>
            <person name="Nelson K.E."/>
        </authorList>
    </citation>
    <scope>NUCLEOTIDE SEQUENCE [LARGE SCALE GENOMIC DNA]</scope>
    <source>
        <strain evidence="1 2">Ueda107</strain>
    </source>
</reference>
<accession>B3PH71</accession>
<evidence type="ECO:0000313" key="2">
    <source>
        <dbReference type="Proteomes" id="UP000001036"/>
    </source>
</evidence>